<dbReference type="GO" id="GO:0000287">
    <property type="term" value="F:magnesium ion binding"/>
    <property type="evidence" value="ECO:0007669"/>
    <property type="project" value="UniProtKB-UniRule"/>
</dbReference>
<evidence type="ECO:0000256" key="8">
    <source>
        <dbReference type="ARBA" id="ARBA00022840"/>
    </source>
</evidence>
<comment type="caution">
    <text evidence="12">The sequence shown here is derived from an EMBL/GenBank/DDBJ whole genome shotgun (WGS) entry which is preliminary data.</text>
</comment>
<keyword evidence="7 11" id="KW-0418">Kinase</keyword>
<dbReference type="Proteomes" id="UP000824101">
    <property type="component" value="Unassembled WGS sequence"/>
</dbReference>
<feature type="binding site" evidence="11">
    <location>
        <position position="203"/>
    </location>
    <ligand>
        <name>substrate</name>
    </ligand>
</feature>
<evidence type="ECO:0000313" key="12">
    <source>
        <dbReference type="EMBL" id="HIZ80179.1"/>
    </source>
</evidence>
<comment type="function">
    <text evidence="11">Catalyzes the phosphorylation of the hydroxyl group of 4-methyl-5-beta-hydroxyethylthiazole (THZ).</text>
</comment>
<proteinExistence type="inferred from homology"/>
<evidence type="ECO:0000256" key="7">
    <source>
        <dbReference type="ARBA" id="ARBA00022777"/>
    </source>
</evidence>
<name>A0A9D2GI83_9FIRM</name>
<evidence type="ECO:0000256" key="6">
    <source>
        <dbReference type="ARBA" id="ARBA00022741"/>
    </source>
</evidence>
<keyword evidence="8 11" id="KW-0067">ATP-binding</keyword>
<comment type="cofactor">
    <cofactor evidence="2 11">
        <name>Mg(2+)</name>
        <dbReference type="ChEBI" id="CHEBI:18420"/>
    </cofactor>
</comment>
<dbReference type="EMBL" id="DXBC01000166">
    <property type="protein sequence ID" value="HIZ80179.1"/>
    <property type="molecule type" value="Genomic_DNA"/>
</dbReference>
<dbReference type="Gene3D" id="3.40.1190.20">
    <property type="match status" value="1"/>
</dbReference>
<dbReference type="GO" id="GO:0009229">
    <property type="term" value="P:thiamine diphosphate biosynthetic process"/>
    <property type="evidence" value="ECO:0007669"/>
    <property type="project" value="UniProtKB-UniRule"/>
</dbReference>
<dbReference type="NCBIfam" id="NF006830">
    <property type="entry name" value="PRK09355.1"/>
    <property type="match status" value="1"/>
</dbReference>
<dbReference type="PIRSF" id="PIRSF000513">
    <property type="entry name" value="Thz_kinase"/>
    <property type="match status" value="1"/>
</dbReference>
<evidence type="ECO:0000256" key="10">
    <source>
        <dbReference type="ARBA" id="ARBA00022977"/>
    </source>
</evidence>
<feature type="binding site" evidence="11">
    <location>
        <position position="176"/>
    </location>
    <ligand>
        <name>ATP</name>
        <dbReference type="ChEBI" id="CHEBI:30616"/>
    </ligand>
</feature>
<dbReference type="PRINTS" id="PR01099">
    <property type="entry name" value="HYETHTZKNASE"/>
</dbReference>
<dbReference type="GO" id="GO:0009228">
    <property type="term" value="P:thiamine biosynthetic process"/>
    <property type="evidence" value="ECO:0007669"/>
    <property type="project" value="UniProtKB-KW"/>
</dbReference>
<evidence type="ECO:0000313" key="13">
    <source>
        <dbReference type="Proteomes" id="UP000824101"/>
    </source>
</evidence>
<comment type="caution">
    <text evidence="11">Lacks conserved residue(s) required for the propagation of feature annotation.</text>
</comment>
<reference evidence="12" key="1">
    <citation type="journal article" date="2021" name="PeerJ">
        <title>Extensive microbial diversity within the chicken gut microbiome revealed by metagenomics and culture.</title>
        <authorList>
            <person name="Gilroy R."/>
            <person name="Ravi A."/>
            <person name="Getino M."/>
            <person name="Pursley I."/>
            <person name="Horton D.L."/>
            <person name="Alikhan N.F."/>
            <person name="Baker D."/>
            <person name="Gharbi K."/>
            <person name="Hall N."/>
            <person name="Watson M."/>
            <person name="Adriaenssens E.M."/>
            <person name="Foster-Nyarko E."/>
            <person name="Jarju S."/>
            <person name="Secka A."/>
            <person name="Antonio M."/>
            <person name="Oren A."/>
            <person name="Chaudhuri R.R."/>
            <person name="La Ragione R."/>
            <person name="Hildebrand F."/>
            <person name="Pallen M.J."/>
        </authorList>
    </citation>
    <scope>NUCLEOTIDE SEQUENCE</scope>
    <source>
        <strain evidence="12">ChiBcec1-1093</strain>
    </source>
</reference>
<sequence>MREEKRRETSGDGSAGILRLVRELHPRVHCITNLAAGPDVANILLAAGARPILAQAKEEAGEIAAACSASVLNFGTPDREKLEAATNAGLAAGAAGVPVTADPVGVGASAWRREQVLQVLEKIRPDVIHCNFSEGQILLGEDTGFHGVDSACADLEERIRCAGQAAERYGCIVLLTGKEDVVSDGKRTRVIRGGSPAMGQITGTGCMLSAITGAFCAAARADGIEDFAAVSAAASFWKACGKQAWEETEKARGGSGTFHGKLFDMAGFLTEWREEIEDITR</sequence>
<comment type="similarity">
    <text evidence="11">Belongs to the Thz kinase family.</text>
</comment>
<evidence type="ECO:0000256" key="9">
    <source>
        <dbReference type="ARBA" id="ARBA00022842"/>
    </source>
</evidence>
<evidence type="ECO:0000256" key="1">
    <source>
        <dbReference type="ARBA" id="ARBA00001771"/>
    </source>
</evidence>
<evidence type="ECO:0000256" key="3">
    <source>
        <dbReference type="ARBA" id="ARBA00004868"/>
    </source>
</evidence>
<keyword evidence="6 11" id="KW-0547">Nucleotide-binding</keyword>
<evidence type="ECO:0000256" key="11">
    <source>
        <dbReference type="HAMAP-Rule" id="MF_00228"/>
    </source>
</evidence>
<dbReference type="GO" id="GO:0004417">
    <property type="term" value="F:hydroxyethylthiazole kinase activity"/>
    <property type="evidence" value="ECO:0007669"/>
    <property type="project" value="UniProtKB-UniRule"/>
</dbReference>
<keyword evidence="9 11" id="KW-0460">Magnesium</keyword>
<evidence type="ECO:0000256" key="5">
    <source>
        <dbReference type="ARBA" id="ARBA00022723"/>
    </source>
</evidence>
<keyword evidence="10 11" id="KW-0784">Thiamine biosynthesis</keyword>
<evidence type="ECO:0000256" key="4">
    <source>
        <dbReference type="ARBA" id="ARBA00022679"/>
    </source>
</evidence>
<dbReference type="CDD" id="cd01170">
    <property type="entry name" value="THZ_kinase"/>
    <property type="match status" value="1"/>
</dbReference>
<accession>A0A9D2GI83</accession>
<reference evidence="12" key="2">
    <citation type="submission" date="2021-04" db="EMBL/GenBank/DDBJ databases">
        <authorList>
            <person name="Gilroy R."/>
        </authorList>
    </citation>
    <scope>NUCLEOTIDE SEQUENCE</scope>
    <source>
        <strain evidence="12">ChiBcec1-1093</strain>
    </source>
</reference>
<dbReference type="GO" id="GO:0005524">
    <property type="term" value="F:ATP binding"/>
    <property type="evidence" value="ECO:0007669"/>
    <property type="project" value="UniProtKB-UniRule"/>
</dbReference>
<dbReference type="SUPFAM" id="SSF53613">
    <property type="entry name" value="Ribokinase-like"/>
    <property type="match status" value="1"/>
</dbReference>
<dbReference type="InterPro" id="IPR029056">
    <property type="entry name" value="Ribokinase-like"/>
</dbReference>
<keyword evidence="4 11" id="KW-0808">Transferase</keyword>
<dbReference type="AlphaFoldDB" id="A0A9D2GI83"/>
<dbReference type="HAMAP" id="MF_00228">
    <property type="entry name" value="Thz_kinase"/>
    <property type="match status" value="1"/>
</dbReference>
<comment type="pathway">
    <text evidence="3 11">Cofactor biosynthesis; thiamine diphosphate biosynthesis; 4-methyl-5-(2-phosphoethyl)-thiazole from 5-(2-hydroxyethyl)-4-methylthiazole: step 1/1.</text>
</comment>
<feature type="binding site" evidence="11">
    <location>
        <position position="129"/>
    </location>
    <ligand>
        <name>ATP</name>
        <dbReference type="ChEBI" id="CHEBI:30616"/>
    </ligand>
</feature>
<organism evidence="12 13">
    <name type="scientific">Candidatus Lachnoclostridium stercorigallinarum</name>
    <dbReference type="NCBI Taxonomy" id="2838634"/>
    <lineage>
        <taxon>Bacteria</taxon>
        <taxon>Bacillati</taxon>
        <taxon>Bacillota</taxon>
        <taxon>Clostridia</taxon>
        <taxon>Lachnospirales</taxon>
        <taxon>Lachnospiraceae</taxon>
    </lineage>
</organism>
<comment type="catalytic activity">
    <reaction evidence="1 11">
        <text>5-(2-hydroxyethyl)-4-methylthiazole + ATP = 4-methyl-5-(2-phosphooxyethyl)-thiazole + ADP + H(+)</text>
        <dbReference type="Rhea" id="RHEA:24212"/>
        <dbReference type="ChEBI" id="CHEBI:15378"/>
        <dbReference type="ChEBI" id="CHEBI:17957"/>
        <dbReference type="ChEBI" id="CHEBI:30616"/>
        <dbReference type="ChEBI" id="CHEBI:58296"/>
        <dbReference type="ChEBI" id="CHEBI:456216"/>
        <dbReference type="EC" id="2.7.1.50"/>
    </reaction>
</comment>
<protein>
    <recommendedName>
        <fullName evidence="11">Hydroxyethylthiazole kinase</fullName>
        <ecNumber evidence="11">2.7.1.50</ecNumber>
    </recommendedName>
    <alternativeName>
        <fullName evidence="11">4-methyl-5-beta-hydroxyethylthiazole kinase</fullName>
        <shortName evidence="11">TH kinase</shortName>
        <shortName evidence="11">Thz kinase</shortName>
    </alternativeName>
</protein>
<dbReference type="InterPro" id="IPR000417">
    <property type="entry name" value="Hyethyz_kinase"/>
</dbReference>
<gene>
    <name evidence="11 12" type="primary">thiM</name>
    <name evidence="12" type="ORF">IAA17_10375</name>
</gene>
<evidence type="ECO:0000256" key="2">
    <source>
        <dbReference type="ARBA" id="ARBA00001946"/>
    </source>
</evidence>
<dbReference type="EC" id="2.7.1.50" evidence="11"/>
<keyword evidence="5 11" id="KW-0479">Metal-binding</keyword>
<dbReference type="Pfam" id="PF02110">
    <property type="entry name" value="HK"/>
    <property type="match status" value="1"/>
</dbReference>